<dbReference type="SUPFAM" id="SSF140566">
    <property type="entry name" value="FlgN-like"/>
    <property type="match status" value="1"/>
</dbReference>
<keyword evidence="4" id="KW-0969">Cilium</keyword>
<reference evidence="4 5" key="1">
    <citation type="submission" date="2018-05" db="EMBL/GenBank/DDBJ databases">
        <title>Genomic Encyclopedia of Type Strains, Phase IV (KMG-IV): sequencing the most valuable type-strain genomes for metagenomic binning, comparative biology and taxonomic classification.</title>
        <authorList>
            <person name="Goeker M."/>
        </authorList>
    </citation>
    <scope>NUCLEOTIDE SEQUENCE [LARGE SCALE GENOMIC DNA]</scope>
    <source>
        <strain evidence="4 5">DSM 19579</strain>
    </source>
</reference>
<comment type="similarity">
    <text evidence="2">Belongs to the FlgN family.</text>
</comment>
<dbReference type="InterPro" id="IPR007809">
    <property type="entry name" value="FlgN-like"/>
</dbReference>
<keyword evidence="4" id="KW-0966">Cell projection</keyword>
<keyword evidence="3" id="KW-1005">Bacterial flagellum biogenesis</keyword>
<evidence type="ECO:0000256" key="1">
    <source>
        <dbReference type="ARBA" id="ARBA00002397"/>
    </source>
</evidence>
<gene>
    <name evidence="4" type="ORF">DES37_12427</name>
</gene>
<evidence type="ECO:0000256" key="2">
    <source>
        <dbReference type="ARBA" id="ARBA00007703"/>
    </source>
</evidence>
<keyword evidence="5" id="KW-1185">Reference proteome</keyword>
<name>A0A317PK46_9ENTR</name>
<comment type="function">
    <text evidence="1">Required for the efficient initiation of filament assembly.</text>
</comment>
<keyword evidence="4" id="KW-0282">Flagellum</keyword>
<accession>A0A317PK46</accession>
<dbReference type="InterPro" id="IPR036679">
    <property type="entry name" value="FlgN-like_sf"/>
</dbReference>
<dbReference type="OrthoDB" id="5600584at2"/>
<dbReference type="RefSeq" id="WP_110028152.1">
    <property type="nucleotide sequence ID" value="NZ_QGTS01000024.1"/>
</dbReference>
<evidence type="ECO:0000313" key="5">
    <source>
        <dbReference type="Proteomes" id="UP000246744"/>
    </source>
</evidence>
<proteinExistence type="inferred from homology"/>
<protein>
    <submittedName>
        <fullName evidence="4">Flagella synthesis protein FlgN</fullName>
    </submittedName>
</protein>
<evidence type="ECO:0000313" key="4">
    <source>
        <dbReference type="EMBL" id="PWW00829.1"/>
    </source>
</evidence>
<dbReference type="GO" id="GO:0044780">
    <property type="term" value="P:bacterial-type flagellum assembly"/>
    <property type="evidence" value="ECO:0007669"/>
    <property type="project" value="InterPro"/>
</dbReference>
<comment type="caution">
    <text evidence="4">The sequence shown here is derived from an EMBL/GenBank/DDBJ whole genome shotgun (WGS) entry which is preliminary data.</text>
</comment>
<evidence type="ECO:0000256" key="3">
    <source>
        <dbReference type="ARBA" id="ARBA00022795"/>
    </source>
</evidence>
<dbReference type="AlphaFoldDB" id="A0A317PK46"/>
<organism evidence="4 5">
    <name type="scientific">Mangrovibacter plantisponsor</name>
    <dbReference type="NCBI Taxonomy" id="451513"/>
    <lineage>
        <taxon>Bacteria</taxon>
        <taxon>Pseudomonadati</taxon>
        <taxon>Pseudomonadota</taxon>
        <taxon>Gammaproteobacteria</taxon>
        <taxon>Enterobacterales</taxon>
        <taxon>Enterobacteriaceae</taxon>
        <taxon>Mangrovibacter</taxon>
    </lineage>
</organism>
<dbReference type="Pfam" id="PF05130">
    <property type="entry name" value="FlgN"/>
    <property type="match status" value="1"/>
</dbReference>
<sequence>MNSPARQYLQQFMHDLGQDYKAWRGLNALLLRQRQAILARNSEELETINQQIFGLYHKLSSTGSTRHQLLSALGVSTNNQGVQRLIRHLPAAWQESVGALWQQVEAQAREAQTANQYNGTLLNMQYDIVQSILNASEPENWLYQHR</sequence>
<dbReference type="EMBL" id="QGTS01000024">
    <property type="protein sequence ID" value="PWW00829.1"/>
    <property type="molecule type" value="Genomic_DNA"/>
</dbReference>
<dbReference type="Proteomes" id="UP000246744">
    <property type="component" value="Unassembled WGS sequence"/>
</dbReference>
<dbReference type="Gene3D" id="1.20.58.300">
    <property type="entry name" value="FlgN-like"/>
    <property type="match status" value="1"/>
</dbReference>